<dbReference type="InterPro" id="IPR020588">
    <property type="entry name" value="RecA_ATP-bd"/>
</dbReference>
<feature type="domain" description="RecA family profile 1" evidence="14">
    <location>
        <begin position="63"/>
        <end position="214"/>
    </location>
</feature>
<dbReference type="PANTHER" id="PTHR32472:SF10">
    <property type="entry name" value="DNA REPAIR PROTEIN RADA-LIKE PROTEIN"/>
    <property type="match status" value="1"/>
</dbReference>
<dbReference type="InterPro" id="IPR014721">
    <property type="entry name" value="Ribsml_uS5_D2-typ_fold_subgr"/>
</dbReference>
<evidence type="ECO:0000259" key="14">
    <source>
        <dbReference type="PROSITE" id="PS50162"/>
    </source>
</evidence>
<dbReference type="InterPro" id="IPR041166">
    <property type="entry name" value="Rubredoxin_2"/>
</dbReference>
<keyword evidence="4 13" id="KW-0863">Zinc-finger</keyword>
<evidence type="ECO:0000256" key="13">
    <source>
        <dbReference type="RuleBase" id="RU003555"/>
    </source>
</evidence>
<dbReference type="Gene3D" id="3.30.230.10">
    <property type="match status" value="1"/>
</dbReference>
<keyword evidence="10 11" id="KW-0234">DNA repair</keyword>
<evidence type="ECO:0000313" key="16">
    <source>
        <dbReference type="Proteomes" id="UP000028926"/>
    </source>
</evidence>
<keyword evidence="3 11" id="KW-0227">DNA damage</keyword>
<comment type="similarity">
    <text evidence="11 13">Belongs to the RecA family. RadA subfamily.</text>
</comment>
<keyword evidence="9 11" id="KW-0238">DNA-binding</keyword>
<evidence type="ECO:0000256" key="4">
    <source>
        <dbReference type="ARBA" id="ARBA00022771"/>
    </source>
</evidence>
<dbReference type="GO" id="GO:0005524">
    <property type="term" value="F:ATP binding"/>
    <property type="evidence" value="ECO:0007669"/>
    <property type="project" value="UniProtKB-UniRule"/>
</dbReference>
<dbReference type="Proteomes" id="UP000028926">
    <property type="component" value="Chromosome"/>
</dbReference>
<organism evidence="15 16">
    <name type="scientific">Candidatus Odyssella acanthamoebae</name>
    <dbReference type="NCBI Taxonomy" id="91604"/>
    <lineage>
        <taxon>Bacteria</taxon>
        <taxon>Pseudomonadati</taxon>
        <taxon>Pseudomonadota</taxon>
        <taxon>Alphaproteobacteria</taxon>
        <taxon>Holosporales</taxon>
        <taxon>Candidatus Paracaedibacteraceae</taxon>
        <taxon>Candidatus Odyssella</taxon>
    </lineage>
</organism>
<dbReference type="Pfam" id="PF13481">
    <property type="entry name" value="AAA_25"/>
    <property type="match status" value="1"/>
</dbReference>
<dbReference type="PROSITE" id="PS50162">
    <property type="entry name" value="RECA_2"/>
    <property type="match status" value="1"/>
</dbReference>
<dbReference type="PANTHER" id="PTHR32472">
    <property type="entry name" value="DNA REPAIR PROTEIN RADA"/>
    <property type="match status" value="1"/>
</dbReference>
<dbReference type="STRING" id="91604.ID47_06525"/>
<name>A0A077AXW8_9PROT</name>
<dbReference type="GO" id="GO:0140664">
    <property type="term" value="F:ATP-dependent DNA damage sensor activity"/>
    <property type="evidence" value="ECO:0007669"/>
    <property type="project" value="InterPro"/>
</dbReference>
<dbReference type="CDD" id="cd01121">
    <property type="entry name" value="RadA_SMS_N"/>
    <property type="match status" value="1"/>
</dbReference>
<comment type="function">
    <text evidence="13">DNA-dependent ATPase involved in processing of recombination intermediates, plays a role in repairing DNA breaks. Stimulates the branch migration of RecA-mediated strand transfer reactions, allowing the 3' invading strand to extend heteroduplex DNA faster. Binds ssDNA in the presence of ADP but not other nucleotides, has ATPase activity that is stimulated by ssDNA and various branched DNA structures, but inhibited by SSB. Does not have RecA's homology-searching function.</text>
</comment>
<dbReference type="FunFam" id="3.40.50.300:FF:000050">
    <property type="entry name" value="DNA repair protein RadA"/>
    <property type="match status" value="1"/>
</dbReference>
<accession>A0A077AXW8</accession>
<evidence type="ECO:0000313" key="15">
    <source>
        <dbReference type="EMBL" id="AIK96473.1"/>
    </source>
</evidence>
<evidence type="ECO:0000256" key="3">
    <source>
        <dbReference type="ARBA" id="ARBA00022763"/>
    </source>
</evidence>
<dbReference type="HAMAP" id="MF_01498">
    <property type="entry name" value="RadA_bact"/>
    <property type="match status" value="1"/>
</dbReference>
<evidence type="ECO:0000256" key="6">
    <source>
        <dbReference type="ARBA" id="ARBA00022833"/>
    </source>
</evidence>
<dbReference type="OrthoDB" id="9803906at2"/>
<evidence type="ECO:0000256" key="5">
    <source>
        <dbReference type="ARBA" id="ARBA00022801"/>
    </source>
</evidence>
<dbReference type="KEGG" id="paca:ID47_06525"/>
<dbReference type="SUPFAM" id="SSF54211">
    <property type="entry name" value="Ribosomal protein S5 domain 2-like"/>
    <property type="match status" value="1"/>
</dbReference>
<dbReference type="EMBL" id="CP008941">
    <property type="protein sequence ID" value="AIK96473.1"/>
    <property type="molecule type" value="Genomic_DNA"/>
</dbReference>
<keyword evidence="16" id="KW-1185">Reference proteome</keyword>
<keyword evidence="5" id="KW-0378">Hydrolase</keyword>
<evidence type="ECO:0000256" key="9">
    <source>
        <dbReference type="ARBA" id="ARBA00023125"/>
    </source>
</evidence>
<keyword evidence="1 11" id="KW-0479">Metal-binding</keyword>
<dbReference type="NCBIfam" id="TIGR00416">
    <property type="entry name" value="sms"/>
    <property type="match status" value="1"/>
</dbReference>
<dbReference type="Gene3D" id="3.40.50.300">
    <property type="entry name" value="P-loop containing nucleotide triphosphate hydrolases"/>
    <property type="match status" value="1"/>
</dbReference>
<dbReference type="PRINTS" id="PR01874">
    <property type="entry name" value="DNAREPAIRADA"/>
</dbReference>
<dbReference type="InterPro" id="IPR003593">
    <property type="entry name" value="AAA+_ATPase"/>
</dbReference>
<reference evidence="15 16" key="1">
    <citation type="submission" date="2014-07" db="EMBL/GenBank/DDBJ databases">
        <title>Comparative genomic insights into amoeba endosymbionts belonging to the families of Holosporaceae and Candidatus Midichloriaceae within Rickettsiales.</title>
        <authorList>
            <person name="Wang Z."/>
            <person name="Wu M."/>
        </authorList>
    </citation>
    <scope>NUCLEOTIDE SEQUENCE [LARGE SCALE GENOMIC DNA]</scope>
    <source>
        <strain evidence="15">PRA3</strain>
    </source>
</reference>
<dbReference type="InterPro" id="IPR004504">
    <property type="entry name" value="DNA_repair_RadA"/>
</dbReference>
<feature type="short sequence motif" description="RadA KNRFG motif" evidence="11">
    <location>
        <begin position="251"/>
        <end position="255"/>
    </location>
</feature>
<dbReference type="GO" id="GO:0003684">
    <property type="term" value="F:damaged DNA binding"/>
    <property type="evidence" value="ECO:0007669"/>
    <property type="project" value="InterPro"/>
</dbReference>
<evidence type="ECO:0000256" key="11">
    <source>
        <dbReference type="HAMAP-Rule" id="MF_01498"/>
    </source>
</evidence>
<dbReference type="SUPFAM" id="SSF52540">
    <property type="entry name" value="P-loop containing nucleoside triphosphate hydrolases"/>
    <property type="match status" value="1"/>
</dbReference>
<comment type="function">
    <text evidence="11">Plays a role in repairing double-strand DNA breaks, probably involving stabilizing or processing branched DNA or blocked replication forks.</text>
</comment>
<gene>
    <name evidence="11" type="primary">radA</name>
    <name evidence="15" type="ORF">ID47_06525</name>
</gene>
<dbReference type="GO" id="GO:0000725">
    <property type="term" value="P:recombinational repair"/>
    <property type="evidence" value="ECO:0007669"/>
    <property type="project" value="UniProtKB-UniRule"/>
</dbReference>
<evidence type="ECO:0000256" key="2">
    <source>
        <dbReference type="ARBA" id="ARBA00022741"/>
    </source>
</evidence>
<comment type="domain">
    <text evidence="11">The middle region has homology to RecA with ATPase motifs including the RadA KNRFG motif, while the C-terminus is homologous to Lon protease.</text>
</comment>
<keyword evidence="7 11" id="KW-0067">ATP-binding</keyword>
<proteinExistence type="inferred from homology"/>
<evidence type="ECO:0000256" key="7">
    <source>
        <dbReference type="ARBA" id="ARBA00022840"/>
    </source>
</evidence>
<evidence type="ECO:0000256" key="12">
    <source>
        <dbReference type="NCBIfam" id="TIGR00416"/>
    </source>
</evidence>
<feature type="region of interest" description="Lon-protease-like" evidence="11">
    <location>
        <begin position="350"/>
        <end position="460"/>
    </location>
</feature>
<keyword evidence="6 13" id="KW-0862">Zinc</keyword>
<dbReference type="AlphaFoldDB" id="A0A077AXW8"/>
<dbReference type="GO" id="GO:0016787">
    <property type="term" value="F:hydrolase activity"/>
    <property type="evidence" value="ECO:0007669"/>
    <property type="project" value="UniProtKB-KW"/>
</dbReference>
<dbReference type="InterPro" id="IPR027417">
    <property type="entry name" value="P-loop_NTPase"/>
</dbReference>
<dbReference type="eggNOG" id="COG1066">
    <property type="taxonomic scope" value="Bacteria"/>
</dbReference>
<dbReference type="RefSeq" id="WP_038464911.1">
    <property type="nucleotide sequence ID" value="NZ_CP008941.1"/>
</dbReference>
<protein>
    <recommendedName>
        <fullName evidence="11 12">DNA repair protein RadA</fullName>
    </recommendedName>
</protein>
<sequence>MAKISLKYVCQDCGTVHSKWGGKCEGCSAWNTLQEEAMQVSKKPVTAKRTNLEFVSIESETIETDRLLTHMAEFDRVCGGGLVPGGVLLVGGDPGIGKSTLLLQVVSKFSQNYSCAYVSGEEAVGQVRMRAKRLGVANSDNLHLASATSVSDILAALDNLENPIKLLIIDSIQTMTNADVDSAPGTVSQVRVCTQELIAYAKSKGVVVILVGHVTKEGVIAGPRVLEHMVDTVLYFEGERNYHYRILRSVKNRFGPTDEIGVFEMTDLGLQEVPNPSALFLNQHDYPVSGSAIFAGIEGTRPILIEVQALVAPSHLATPRRTSVGWDSNRLAMIIAVLESRCGLSFANKDVFLNVAGGLKISEPASDLAVAAALASTLSNTPTPVKSVFFGEIGLSGEVRAVSQSDLRLKEASKLGFAVGFCGKLSKGGQSSDLAITPLNYLIEMMDIFKNPHHSKVKFV</sequence>
<evidence type="ECO:0000256" key="8">
    <source>
        <dbReference type="ARBA" id="ARBA00023016"/>
    </source>
</evidence>
<evidence type="ECO:0000256" key="1">
    <source>
        <dbReference type="ARBA" id="ARBA00022723"/>
    </source>
</evidence>
<dbReference type="HOGENOM" id="CLU_018264_0_1_5"/>
<keyword evidence="2 11" id="KW-0547">Nucleotide-binding</keyword>
<feature type="binding site" evidence="11">
    <location>
        <begin position="92"/>
        <end position="99"/>
    </location>
    <ligand>
        <name>ATP</name>
        <dbReference type="ChEBI" id="CHEBI:30616"/>
    </ligand>
</feature>
<dbReference type="SMART" id="SM00382">
    <property type="entry name" value="AAA"/>
    <property type="match status" value="1"/>
</dbReference>
<dbReference type="Pfam" id="PF18073">
    <property type="entry name" value="Zn_ribbon_LapB"/>
    <property type="match status" value="1"/>
</dbReference>
<keyword evidence="8 11" id="KW-0346">Stress response</keyword>
<dbReference type="GO" id="GO:0008270">
    <property type="term" value="F:zinc ion binding"/>
    <property type="evidence" value="ECO:0007669"/>
    <property type="project" value="UniProtKB-KW"/>
</dbReference>
<dbReference type="GO" id="GO:0005829">
    <property type="term" value="C:cytosol"/>
    <property type="evidence" value="ECO:0007669"/>
    <property type="project" value="TreeGrafter"/>
</dbReference>
<evidence type="ECO:0000256" key="10">
    <source>
        <dbReference type="ARBA" id="ARBA00023204"/>
    </source>
</evidence>
<dbReference type="InterPro" id="IPR020568">
    <property type="entry name" value="Ribosomal_Su5_D2-typ_SF"/>
</dbReference>